<feature type="domain" description="Response regulatory" evidence="8">
    <location>
        <begin position="6"/>
        <end position="126"/>
    </location>
</feature>
<dbReference type="Gene3D" id="3.30.450.20">
    <property type="entry name" value="PAS domain"/>
    <property type="match status" value="1"/>
</dbReference>
<dbReference type="PANTHER" id="PTHR43304:SF1">
    <property type="entry name" value="PAC DOMAIN-CONTAINING PROTEIN"/>
    <property type="match status" value="1"/>
</dbReference>
<dbReference type="InterPro" id="IPR011006">
    <property type="entry name" value="CheY-like_superfamily"/>
</dbReference>
<dbReference type="SMART" id="SM00387">
    <property type="entry name" value="HATPase_c"/>
    <property type="match status" value="1"/>
</dbReference>
<dbReference type="NCBIfam" id="TIGR00229">
    <property type="entry name" value="sensory_box"/>
    <property type="match status" value="1"/>
</dbReference>
<keyword evidence="3 6" id="KW-0597">Phosphoprotein</keyword>
<dbReference type="InterPro" id="IPR029016">
    <property type="entry name" value="GAF-like_dom_sf"/>
</dbReference>
<dbReference type="EMBL" id="JAQOUE010000001">
    <property type="protein sequence ID" value="MDT7043640.1"/>
    <property type="molecule type" value="Genomic_DNA"/>
</dbReference>
<dbReference type="Proteomes" id="UP001250932">
    <property type="component" value="Unassembled WGS sequence"/>
</dbReference>
<keyword evidence="10" id="KW-0547">Nucleotide-binding</keyword>
<evidence type="ECO:0000313" key="11">
    <source>
        <dbReference type="Proteomes" id="UP001250932"/>
    </source>
</evidence>
<proteinExistence type="predicted"/>
<dbReference type="Pfam" id="PF00512">
    <property type="entry name" value="HisKA"/>
    <property type="match status" value="1"/>
</dbReference>
<evidence type="ECO:0000256" key="3">
    <source>
        <dbReference type="ARBA" id="ARBA00022553"/>
    </source>
</evidence>
<dbReference type="Gene3D" id="1.10.287.130">
    <property type="match status" value="1"/>
</dbReference>
<dbReference type="InterPro" id="IPR036097">
    <property type="entry name" value="HisK_dim/P_sf"/>
</dbReference>
<accession>A0ABU3KAY0</accession>
<dbReference type="InterPro" id="IPR003661">
    <property type="entry name" value="HisK_dim/P_dom"/>
</dbReference>
<dbReference type="InterPro" id="IPR005467">
    <property type="entry name" value="His_kinase_dom"/>
</dbReference>
<protein>
    <recommendedName>
        <fullName evidence="2">histidine kinase</fullName>
        <ecNumber evidence="2">2.7.13.3</ecNumber>
    </recommendedName>
</protein>
<dbReference type="SUPFAM" id="SSF55874">
    <property type="entry name" value="ATPase domain of HSP90 chaperone/DNA topoisomerase II/histidine kinase"/>
    <property type="match status" value="1"/>
</dbReference>
<dbReference type="CDD" id="cd00082">
    <property type="entry name" value="HisKA"/>
    <property type="match status" value="1"/>
</dbReference>
<dbReference type="SUPFAM" id="SSF47384">
    <property type="entry name" value="Homodimeric domain of signal transducing histidine kinase"/>
    <property type="match status" value="1"/>
</dbReference>
<evidence type="ECO:0000256" key="6">
    <source>
        <dbReference type="PROSITE-ProRule" id="PRU00169"/>
    </source>
</evidence>
<dbReference type="InterPro" id="IPR052162">
    <property type="entry name" value="Sensor_kinase/Photoreceptor"/>
</dbReference>
<dbReference type="PROSITE" id="PS50113">
    <property type="entry name" value="PAC"/>
    <property type="match status" value="1"/>
</dbReference>
<dbReference type="Gene3D" id="3.30.450.40">
    <property type="match status" value="1"/>
</dbReference>
<organism evidence="10 11">
    <name type="scientific">Candidatus Nitronereus thalassa</name>
    <dbReference type="NCBI Taxonomy" id="3020898"/>
    <lineage>
        <taxon>Bacteria</taxon>
        <taxon>Pseudomonadati</taxon>
        <taxon>Nitrospirota</taxon>
        <taxon>Nitrospiria</taxon>
        <taxon>Nitrospirales</taxon>
        <taxon>Nitrospiraceae</taxon>
        <taxon>Candidatus Nitronereus</taxon>
    </lineage>
</organism>
<dbReference type="SUPFAM" id="SSF55781">
    <property type="entry name" value="GAF domain-like"/>
    <property type="match status" value="1"/>
</dbReference>
<name>A0ABU3KAY0_9BACT</name>
<dbReference type="Pfam" id="PF08448">
    <property type="entry name" value="PAS_4"/>
    <property type="match status" value="1"/>
</dbReference>
<evidence type="ECO:0000256" key="1">
    <source>
        <dbReference type="ARBA" id="ARBA00000085"/>
    </source>
</evidence>
<dbReference type="Pfam" id="PF00072">
    <property type="entry name" value="Response_reg"/>
    <property type="match status" value="1"/>
</dbReference>
<dbReference type="EC" id="2.7.13.3" evidence="2"/>
<dbReference type="Pfam" id="PF02518">
    <property type="entry name" value="HATPase_c"/>
    <property type="match status" value="1"/>
</dbReference>
<dbReference type="Gene3D" id="3.30.565.10">
    <property type="entry name" value="Histidine kinase-like ATPase, C-terminal domain"/>
    <property type="match status" value="1"/>
</dbReference>
<evidence type="ECO:0000259" key="8">
    <source>
        <dbReference type="PROSITE" id="PS50110"/>
    </source>
</evidence>
<dbReference type="CDD" id="cd00156">
    <property type="entry name" value="REC"/>
    <property type="match status" value="1"/>
</dbReference>
<dbReference type="SMART" id="SM00448">
    <property type="entry name" value="REC"/>
    <property type="match status" value="1"/>
</dbReference>
<evidence type="ECO:0000259" key="9">
    <source>
        <dbReference type="PROSITE" id="PS50113"/>
    </source>
</evidence>
<dbReference type="Pfam" id="PF13185">
    <property type="entry name" value="GAF_2"/>
    <property type="match status" value="1"/>
</dbReference>
<dbReference type="GO" id="GO:0005524">
    <property type="term" value="F:ATP binding"/>
    <property type="evidence" value="ECO:0007669"/>
    <property type="project" value="UniProtKB-KW"/>
</dbReference>
<dbReference type="SMART" id="SM00065">
    <property type="entry name" value="GAF"/>
    <property type="match status" value="1"/>
</dbReference>
<evidence type="ECO:0000256" key="5">
    <source>
        <dbReference type="ARBA" id="ARBA00022777"/>
    </source>
</evidence>
<keyword evidence="11" id="KW-1185">Reference proteome</keyword>
<sequence length="712" mass="80081">MTGSHHILIVDDSPEDAMVYSRYLSAQGKPHEFTYSLAPSGEEGLRLARVESPDCLLLDFYLPDMNGLDFLQQLPQRDGKPTIPIIMLTGQGNEAIAVNSMKSGADDYLVKGTLTSQELKRSVLGALKNAALAQAMREHQAQLQIDQILATAQTFREGSSEIIKAIGLGMDWQACFLWIPNADQTHLEYAGGVQNFGNLTHCQNSCNPCQTFSQLTQQTLLTPGEDFPGQSWKTGNVVFVKNLTSLEHFPRIQCALDLGLTGAFALPLLVGERVIGILECWYKQPRQVSQERLSILKAFANQITRFFEHKEIEQMLRKREMEYRLVTDHVPAMIASFDHQRRYRLANQQYQEWVNQSGEAIIGHHAREVLGETLYVEVSPYMDQVLTGTMVNFELRTPQEDGTSRWLQVTYVPDRGEDQEIRGFFSLINDITHRKLSEERLRLQTQELARSNAELEQFAHIASHDLQEPLRKVQTFSDRLRSRCAPLLGKQELEYLDRMHKATNRMQTLIRDLLAFSRVGTKKNPFQPIALNEVVTEVLNDLETLISRVGATVECTPLPTVDADPTQIRQLFQNLIGNALKFHKVETPPHVQVFAQTIKPIEDMISPDAPHCYIGVRDNGIGFEQQYADRIFGVFQRLHGRDEYEGTGIGLSICKKVVERHGGAISVTSSPGEGTTFWISLPLEQPQATGTKTQAARDAARATHEAQLASCT</sequence>
<dbReference type="RefSeq" id="WP_313834206.1">
    <property type="nucleotide sequence ID" value="NZ_JAQOUE010000001.1"/>
</dbReference>
<reference evidence="10 11" key="1">
    <citation type="journal article" date="2023" name="ISME J.">
        <title>Cultivation and genomic characterization of novel and ubiquitous marine nitrite-oxidizing bacteria from the Nitrospirales.</title>
        <authorList>
            <person name="Mueller A.J."/>
            <person name="Daebeler A."/>
            <person name="Herbold C.W."/>
            <person name="Kirkegaard R.H."/>
            <person name="Daims H."/>
        </authorList>
    </citation>
    <scope>NUCLEOTIDE SEQUENCE [LARGE SCALE GENOMIC DNA]</scope>
    <source>
        <strain evidence="10 11">EB</strain>
    </source>
</reference>
<evidence type="ECO:0000313" key="10">
    <source>
        <dbReference type="EMBL" id="MDT7043640.1"/>
    </source>
</evidence>
<dbReference type="PROSITE" id="PS50109">
    <property type="entry name" value="HIS_KIN"/>
    <property type="match status" value="1"/>
</dbReference>
<dbReference type="InterPro" id="IPR003594">
    <property type="entry name" value="HATPase_dom"/>
</dbReference>
<dbReference type="InterPro" id="IPR036890">
    <property type="entry name" value="HATPase_C_sf"/>
</dbReference>
<gene>
    <name evidence="10" type="ORF">PPG34_14880</name>
</gene>
<keyword evidence="10" id="KW-0067">ATP-binding</keyword>
<dbReference type="PANTHER" id="PTHR43304">
    <property type="entry name" value="PHYTOCHROME-LIKE PROTEIN CPH1"/>
    <property type="match status" value="1"/>
</dbReference>
<dbReference type="InterPro" id="IPR001789">
    <property type="entry name" value="Sig_transdc_resp-reg_receiver"/>
</dbReference>
<dbReference type="Gene3D" id="3.40.50.2300">
    <property type="match status" value="1"/>
</dbReference>
<keyword evidence="5" id="KW-0418">Kinase</keyword>
<comment type="catalytic activity">
    <reaction evidence="1">
        <text>ATP + protein L-histidine = ADP + protein N-phospho-L-histidine.</text>
        <dbReference type="EC" id="2.7.13.3"/>
    </reaction>
</comment>
<dbReference type="InterPro" id="IPR035965">
    <property type="entry name" value="PAS-like_dom_sf"/>
</dbReference>
<dbReference type="CDD" id="cd00130">
    <property type="entry name" value="PAS"/>
    <property type="match status" value="1"/>
</dbReference>
<dbReference type="SUPFAM" id="SSF52172">
    <property type="entry name" value="CheY-like"/>
    <property type="match status" value="1"/>
</dbReference>
<dbReference type="PROSITE" id="PS50110">
    <property type="entry name" value="RESPONSE_REGULATORY"/>
    <property type="match status" value="1"/>
</dbReference>
<dbReference type="SMART" id="SM00388">
    <property type="entry name" value="HisKA"/>
    <property type="match status" value="1"/>
</dbReference>
<evidence type="ECO:0000259" key="7">
    <source>
        <dbReference type="PROSITE" id="PS50109"/>
    </source>
</evidence>
<dbReference type="InterPro" id="IPR000700">
    <property type="entry name" value="PAS-assoc_C"/>
</dbReference>
<evidence type="ECO:0000256" key="4">
    <source>
        <dbReference type="ARBA" id="ARBA00022679"/>
    </source>
</evidence>
<keyword evidence="4" id="KW-0808">Transferase</keyword>
<dbReference type="InterPro" id="IPR003018">
    <property type="entry name" value="GAF"/>
</dbReference>
<dbReference type="PRINTS" id="PR00344">
    <property type="entry name" value="BCTRLSENSOR"/>
</dbReference>
<feature type="domain" description="Histidine kinase" evidence="7">
    <location>
        <begin position="461"/>
        <end position="685"/>
    </location>
</feature>
<feature type="domain" description="PAC" evidence="9">
    <location>
        <begin position="391"/>
        <end position="443"/>
    </location>
</feature>
<evidence type="ECO:0000256" key="2">
    <source>
        <dbReference type="ARBA" id="ARBA00012438"/>
    </source>
</evidence>
<dbReference type="InterPro" id="IPR013656">
    <property type="entry name" value="PAS_4"/>
</dbReference>
<dbReference type="InterPro" id="IPR000014">
    <property type="entry name" value="PAS"/>
</dbReference>
<feature type="modified residue" description="4-aspartylphosphate" evidence="6">
    <location>
        <position position="59"/>
    </location>
</feature>
<dbReference type="SUPFAM" id="SSF55785">
    <property type="entry name" value="PYP-like sensor domain (PAS domain)"/>
    <property type="match status" value="1"/>
</dbReference>
<comment type="caution">
    <text evidence="10">The sequence shown here is derived from an EMBL/GenBank/DDBJ whole genome shotgun (WGS) entry which is preliminary data.</text>
</comment>
<dbReference type="InterPro" id="IPR004358">
    <property type="entry name" value="Sig_transdc_His_kin-like_C"/>
</dbReference>